<dbReference type="SUPFAM" id="SSF51735">
    <property type="entry name" value="NAD(P)-binding Rossmann-fold domains"/>
    <property type="match status" value="1"/>
</dbReference>
<dbReference type="AlphaFoldDB" id="A0A0K1JFD2"/>
<dbReference type="Gene3D" id="3.90.25.10">
    <property type="entry name" value="UDP-galactose 4-epimerase, domain 1"/>
    <property type="match status" value="1"/>
</dbReference>
<dbReference type="Proteomes" id="UP000066480">
    <property type="component" value="Chromosome"/>
</dbReference>
<feature type="domain" description="NmrA-like" evidence="2">
    <location>
        <begin position="2"/>
        <end position="253"/>
    </location>
</feature>
<evidence type="ECO:0000256" key="1">
    <source>
        <dbReference type="SAM" id="MobiDB-lite"/>
    </source>
</evidence>
<sequence length="288" mass="30655">MKIVVTTPTGHVGSHVVRLLVQAGVRPTVLLRDPERLDTGLRDQVDSVKADQTDEAAVIEATKDADALYWVNPDGTDPDPIAAYTRLGAVAAQAVRTNDIGHVVFQSSVGAEARGGFGEIDGLAATEQLLDETGAAVTHLRCGYFFTNLLLDPDALQEGVLRTTMPIDAPMGWVDPRDIGHVAAARLLGRAWTGRVVQAVHGPRDLTFEQVATIVSEVTGRPFRAEQITDEQLAAGLRSAGLPEPTIDAIVGMGAGFRGDFTPEQVRDATTTTPSGLAGWAHEHLRTT</sequence>
<dbReference type="EMBL" id="CP011112">
    <property type="protein sequence ID" value="AKU15432.1"/>
    <property type="molecule type" value="Genomic_DNA"/>
</dbReference>
<keyword evidence="4" id="KW-1185">Reference proteome</keyword>
<dbReference type="RefSeq" id="WP_052590327.1">
    <property type="nucleotide sequence ID" value="NZ_CP011112.1"/>
</dbReference>
<reference evidence="3 4" key="1">
    <citation type="submission" date="2015-03" db="EMBL/GenBank/DDBJ databases">
        <title>Luteipulveratus halotolerans sp. nov., a novel actinobacterium (Dermacoccaceae) from Sarawak, Malaysia.</title>
        <authorList>
            <person name="Juboi H."/>
            <person name="Basik A."/>
            <person name="Shamsul S.S."/>
            <person name="Arnold P."/>
            <person name="Schmitt E.K."/>
            <person name="Sanglier J.-J."/>
            <person name="Yeo T."/>
        </authorList>
    </citation>
    <scope>NUCLEOTIDE SEQUENCE [LARGE SCALE GENOMIC DNA]</scope>
    <source>
        <strain evidence="3 4">MN07-A0370</strain>
    </source>
</reference>
<dbReference type="PANTHER" id="PTHR43162:SF1">
    <property type="entry name" value="PRESTALK A DIFFERENTIATION PROTEIN A"/>
    <property type="match status" value="1"/>
</dbReference>
<dbReference type="Gene3D" id="3.40.50.720">
    <property type="entry name" value="NAD(P)-binding Rossmann-like Domain"/>
    <property type="match status" value="1"/>
</dbReference>
<dbReference type="KEGG" id="lmoi:VV02_05410"/>
<dbReference type="Pfam" id="PF05368">
    <property type="entry name" value="NmrA"/>
    <property type="match status" value="1"/>
</dbReference>
<dbReference type="InterPro" id="IPR008030">
    <property type="entry name" value="NmrA-like"/>
</dbReference>
<feature type="region of interest" description="Disordered" evidence="1">
    <location>
        <begin position="267"/>
        <end position="288"/>
    </location>
</feature>
<name>A0A0K1JFD2_9MICO</name>
<dbReference type="PATRIC" id="fig|571913.6.peg.1102"/>
<evidence type="ECO:0000313" key="4">
    <source>
        <dbReference type="Proteomes" id="UP000066480"/>
    </source>
</evidence>
<organism evidence="3 4">
    <name type="scientific">Luteipulveratus mongoliensis</name>
    <dbReference type="NCBI Taxonomy" id="571913"/>
    <lineage>
        <taxon>Bacteria</taxon>
        <taxon>Bacillati</taxon>
        <taxon>Actinomycetota</taxon>
        <taxon>Actinomycetes</taxon>
        <taxon>Micrococcales</taxon>
        <taxon>Dermacoccaceae</taxon>
        <taxon>Luteipulveratus</taxon>
    </lineage>
</organism>
<dbReference type="InterPro" id="IPR036291">
    <property type="entry name" value="NAD(P)-bd_dom_sf"/>
</dbReference>
<gene>
    <name evidence="3" type="ORF">VV02_05410</name>
</gene>
<proteinExistence type="predicted"/>
<accession>A0A0K1JFD2</accession>
<dbReference type="OrthoDB" id="4632815at2"/>
<evidence type="ECO:0000313" key="3">
    <source>
        <dbReference type="EMBL" id="AKU15432.1"/>
    </source>
</evidence>
<dbReference type="PANTHER" id="PTHR43162">
    <property type="match status" value="1"/>
</dbReference>
<dbReference type="InterPro" id="IPR051604">
    <property type="entry name" value="Ergot_Alk_Oxidoreductase"/>
</dbReference>
<dbReference type="STRING" id="571913.VV02_05410"/>
<protein>
    <submittedName>
        <fullName evidence="3">NmrA family transcriptional regulator</fullName>
    </submittedName>
</protein>
<evidence type="ECO:0000259" key="2">
    <source>
        <dbReference type="Pfam" id="PF05368"/>
    </source>
</evidence>